<comment type="caution">
    <text evidence="1">The sequence shown here is derived from an EMBL/GenBank/DDBJ whole genome shotgun (WGS) entry which is preliminary data.</text>
</comment>
<name>A0ABP0LWB9_9DINO</name>
<sequence length="256" mass="29586">MNTVTDSHVFPSWAMLRRGHSFAMRWEQHAPHQAGPFELQAPVRRSHPSSFWIDCSRLEGLSMVTGKVKCLLMNIGFKMKEMMQKMPFDQNCEGLYFILDRQKRQWYKCCRQFTPVFKCIEVQPTAWYSQRSEFGVSMPFDHEDVQMCFREKQSPDQNCPLLYCNNVKENCLTVGELGKDASWLVPPKPKGKLSMLDKIKGFLAGMHMPDVQVIHLGMPEPLLILPNAPGHFAPRGATFRRRKVPEVRHSRKAGFL</sequence>
<organism evidence="1 2">
    <name type="scientific">Durusdinium trenchii</name>
    <dbReference type="NCBI Taxonomy" id="1381693"/>
    <lineage>
        <taxon>Eukaryota</taxon>
        <taxon>Sar</taxon>
        <taxon>Alveolata</taxon>
        <taxon>Dinophyceae</taxon>
        <taxon>Suessiales</taxon>
        <taxon>Symbiodiniaceae</taxon>
        <taxon>Durusdinium</taxon>
    </lineage>
</organism>
<dbReference type="EMBL" id="CAXAMN010014003">
    <property type="protein sequence ID" value="CAK9042279.1"/>
    <property type="molecule type" value="Genomic_DNA"/>
</dbReference>
<reference evidence="1 2" key="1">
    <citation type="submission" date="2024-02" db="EMBL/GenBank/DDBJ databases">
        <authorList>
            <person name="Chen Y."/>
            <person name="Shah S."/>
            <person name="Dougan E. K."/>
            <person name="Thang M."/>
            <person name="Chan C."/>
        </authorList>
    </citation>
    <scope>NUCLEOTIDE SEQUENCE [LARGE SCALE GENOMIC DNA]</scope>
</reference>
<protein>
    <submittedName>
        <fullName evidence="1">Uncharacterized protein</fullName>
    </submittedName>
</protein>
<evidence type="ECO:0000313" key="2">
    <source>
        <dbReference type="Proteomes" id="UP001642484"/>
    </source>
</evidence>
<evidence type="ECO:0000313" key="1">
    <source>
        <dbReference type="EMBL" id="CAK9042279.1"/>
    </source>
</evidence>
<gene>
    <name evidence="1" type="ORF">CCMP2556_LOCUS22531</name>
</gene>
<dbReference type="Proteomes" id="UP001642484">
    <property type="component" value="Unassembled WGS sequence"/>
</dbReference>
<proteinExistence type="predicted"/>
<keyword evidence="2" id="KW-1185">Reference proteome</keyword>
<accession>A0ABP0LWB9</accession>